<accession>A0A2P5A9Q8</accession>
<dbReference type="STRING" id="63057.A0A2P5A9Q8"/>
<dbReference type="PANTHER" id="PTHR31286:SF178">
    <property type="entry name" value="DUF4283 DOMAIN-CONTAINING PROTEIN"/>
    <property type="match status" value="1"/>
</dbReference>
<dbReference type="AlphaFoldDB" id="A0A2P5A9Q8"/>
<comment type="caution">
    <text evidence="1">The sequence shown here is derived from an EMBL/GenBank/DDBJ whole genome shotgun (WGS) entry which is preliminary data.</text>
</comment>
<evidence type="ECO:0000313" key="1">
    <source>
        <dbReference type="EMBL" id="PON33271.1"/>
    </source>
</evidence>
<dbReference type="OrthoDB" id="1165906at2759"/>
<dbReference type="InterPro" id="IPR040256">
    <property type="entry name" value="At4g02000-like"/>
</dbReference>
<dbReference type="Proteomes" id="UP000237000">
    <property type="component" value="Unassembled WGS sequence"/>
</dbReference>
<gene>
    <name evidence="1" type="ORF">TorRG33x02_355150</name>
</gene>
<organism evidence="1 2">
    <name type="scientific">Trema orientale</name>
    <name type="common">Charcoal tree</name>
    <name type="synonym">Celtis orientalis</name>
    <dbReference type="NCBI Taxonomy" id="63057"/>
    <lineage>
        <taxon>Eukaryota</taxon>
        <taxon>Viridiplantae</taxon>
        <taxon>Streptophyta</taxon>
        <taxon>Embryophyta</taxon>
        <taxon>Tracheophyta</taxon>
        <taxon>Spermatophyta</taxon>
        <taxon>Magnoliopsida</taxon>
        <taxon>eudicotyledons</taxon>
        <taxon>Gunneridae</taxon>
        <taxon>Pentapetalae</taxon>
        <taxon>rosids</taxon>
        <taxon>fabids</taxon>
        <taxon>Rosales</taxon>
        <taxon>Cannabaceae</taxon>
        <taxon>Trema</taxon>
    </lineage>
</organism>
<dbReference type="PANTHER" id="PTHR31286">
    <property type="entry name" value="GLYCINE-RICH CELL WALL STRUCTURAL PROTEIN 1.8-LIKE"/>
    <property type="match status" value="1"/>
</dbReference>
<proteinExistence type="predicted"/>
<evidence type="ECO:0000313" key="2">
    <source>
        <dbReference type="Proteomes" id="UP000237000"/>
    </source>
</evidence>
<dbReference type="EMBL" id="JXTC01001031">
    <property type="protein sequence ID" value="PON33271.1"/>
    <property type="molecule type" value="Genomic_DNA"/>
</dbReference>
<reference evidence="2" key="1">
    <citation type="submission" date="2016-06" db="EMBL/GenBank/DDBJ databases">
        <title>Parallel loss of symbiosis genes in relatives of nitrogen-fixing non-legume Parasponia.</title>
        <authorList>
            <person name="Van Velzen R."/>
            <person name="Holmer R."/>
            <person name="Bu F."/>
            <person name="Rutten L."/>
            <person name="Van Zeijl A."/>
            <person name="Liu W."/>
            <person name="Santuari L."/>
            <person name="Cao Q."/>
            <person name="Sharma T."/>
            <person name="Shen D."/>
            <person name="Roswanjaya Y."/>
            <person name="Wardhani T."/>
            <person name="Kalhor M.S."/>
            <person name="Jansen J."/>
            <person name="Van den Hoogen J."/>
            <person name="Gungor B."/>
            <person name="Hartog M."/>
            <person name="Hontelez J."/>
            <person name="Verver J."/>
            <person name="Yang W.-C."/>
            <person name="Schijlen E."/>
            <person name="Repin R."/>
            <person name="Schilthuizen M."/>
            <person name="Schranz E."/>
            <person name="Heidstra R."/>
            <person name="Miyata K."/>
            <person name="Fedorova E."/>
            <person name="Kohlen W."/>
            <person name="Bisseling T."/>
            <person name="Smit S."/>
            <person name="Geurts R."/>
        </authorList>
    </citation>
    <scope>NUCLEOTIDE SEQUENCE [LARGE SCALE GENOMIC DNA]</scope>
    <source>
        <strain evidence="2">cv. RG33-2</strain>
    </source>
</reference>
<name>A0A2P5A9Q8_TREOI</name>
<protein>
    <submittedName>
        <fullName evidence="1">Zinc knuckle CX2CX4HX4C</fullName>
    </submittedName>
</protein>
<keyword evidence="2" id="KW-1185">Reference proteome</keyword>
<sequence length="222" mass="25353">MTAPEDSIPKAIELLIQKTSSLKCSDSILPLVPNAQTTKSACQRAVAIKIVADKIFTRKAVNDLISNAWNLFHSWNIASAGLHEQNIFHMTFEHDADKRRVMDLRPWSINGRHIIIRDSLPDTTTLETDFSHSCFWIQAHGIPPSFFTEANAILIGNQAGKFLESQFKAASHLIWSRFMRIRVDVTLAKPLFAGFYLERRNNSKVWIQLKYERLSDFCYKCG</sequence>
<dbReference type="InParanoid" id="A0A2P5A9Q8"/>